<dbReference type="RefSeq" id="WP_089874413.1">
    <property type="nucleotide sequence ID" value="NZ_FNBH01000004.1"/>
</dbReference>
<name>A0A1G7TP07_9FLAO</name>
<accession>A0A1G7TP07</accession>
<dbReference type="Proteomes" id="UP000199203">
    <property type="component" value="Unassembled WGS sequence"/>
</dbReference>
<dbReference type="AlphaFoldDB" id="A0A1G7TP07"/>
<organism evidence="1 2">
    <name type="scientific">Epilithonimonas hungarica</name>
    <dbReference type="NCBI Taxonomy" id="454006"/>
    <lineage>
        <taxon>Bacteria</taxon>
        <taxon>Pseudomonadati</taxon>
        <taxon>Bacteroidota</taxon>
        <taxon>Flavobacteriia</taxon>
        <taxon>Flavobacteriales</taxon>
        <taxon>Weeksellaceae</taxon>
        <taxon>Chryseobacterium group</taxon>
        <taxon>Epilithonimonas</taxon>
    </lineage>
</organism>
<dbReference type="EMBL" id="FNBH01000004">
    <property type="protein sequence ID" value="SDG36754.1"/>
    <property type="molecule type" value="Genomic_DNA"/>
</dbReference>
<evidence type="ECO:0000313" key="1">
    <source>
        <dbReference type="EMBL" id="SDG36754.1"/>
    </source>
</evidence>
<keyword evidence="2" id="KW-1185">Reference proteome</keyword>
<protein>
    <submittedName>
        <fullName evidence="1">Uncharacterized protein</fullName>
    </submittedName>
</protein>
<sequence length="132" mass="15587">MKLKILLASALLGIFVMIIFSLDFFLKEHEVHIVDKYSVLQINGEYNLMRNEDNGYGLIVPSVMSVYTKQKEIVTVSNFDGSKFINSNYKSKYFNVENKYYYYVKQHGVQEISEEEFLKLKETYNLIWDANR</sequence>
<gene>
    <name evidence="1" type="ORF">SAMN05421825_3171</name>
</gene>
<reference evidence="2" key="1">
    <citation type="submission" date="2016-10" db="EMBL/GenBank/DDBJ databases">
        <authorList>
            <person name="Varghese N."/>
            <person name="Submissions S."/>
        </authorList>
    </citation>
    <scope>NUCLEOTIDE SEQUENCE [LARGE SCALE GENOMIC DNA]</scope>
    <source>
        <strain evidence="2">DSM 19684</strain>
    </source>
</reference>
<proteinExistence type="predicted"/>
<evidence type="ECO:0000313" key="2">
    <source>
        <dbReference type="Proteomes" id="UP000199203"/>
    </source>
</evidence>
<dbReference type="STRING" id="454006.SAMN05421825_3171"/>